<comment type="caution">
    <text evidence="1">The sequence shown here is derived from an EMBL/GenBank/DDBJ whole genome shotgun (WGS) entry which is preliminary data.</text>
</comment>
<dbReference type="Proteomes" id="UP001597215">
    <property type="component" value="Unassembled WGS sequence"/>
</dbReference>
<reference evidence="2" key="1">
    <citation type="journal article" date="2019" name="Int. J. Syst. Evol. Microbiol.">
        <title>The Global Catalogue of Microorganisms (GCM) 10K type strain sequencing project: providing services to taxonomists for standard genome sequencing and annotation.</title>
        <authorList>
            <consortium name="The Broad Institute Genomics Platform"/>
            <consortium name="The Broad Institute Genome Sequencing Center for Infectious Disease"/>
            <person name="Wu L."/>
            <person name="Ma J."/>
        </authorList>
    </citation>
    <scope>NUCLEOTIDE SEQUENCE [LARGE SCALE GENOMIC DNA]</scope>
    <source>
        <strain evidence="2">CGMCC 1.12449</strain>
    </source>
</reference>
<gene>
    <name evidence="1" type="ORF">ACFSAG_06840</name>
</gene>
<proteinExistence type="predicted"/>
<name>A0ABW4MEH3_9SPHN</name>
<evidence type="ECO:0000313" key="2">
    <source>
        <dbReference type="Proteomes" id="UP001597215"/>
    </source>
</evidence>
<evidence type="ECO:0000313" key="1">
    <source>
        <dbReference type="EMBL" id="MFD1766556.1"/>
    </source>
</evidence>
<organism evidence="1 2">
    <name type="scientific">Sphingorhabdus buctiana</name>
    <dbReference type="NCBI Taxonomy" id="1508805"/>
    <lineage>
        <taxon>Bacteria</taxon>
        <taxon>Pseudomonadati</taxon>
        <taxon>Pseudomonadota</taxon>
        <taxon>Alphaproteobacteria</taxon>
        <taxon>Sphingomonadales</taxon>
        <taxon>Sphingomonadaceae</taxon>
        <taxon>Sphingorhabdus</taxon>
    </lineage>
</organism>
<sequence length="97" mass="10846">MKSIDRTVNNPFSLPKAREDYMRHRLTAVGNGAIRPNMKKGAFLFICLSASALAGCVQVQAPDKPIVINLNIAIRQEVLYRLDQASKEVIEENSEIF</sequence>
<dbReference type="InterPro" id="IPR025985">
    <property type="entry name" value="YnbE"/>
</dbReference>
<accession>A0ABW4MEH3</accession>
<keyword evidence="2" id="KW-1185">Reference proteome</keyword>
<dbReference type="Pfam" id="PF13617">
    <property type="entry name" value="Lipoprotein_19"/>
    <property type="match status" value="1"/>
</dbReference>
<dbReference type="EMBL" id="JBHUEL010000004">
    <property type="protein sequence ID" value="MFD1766556.1"/>
    <property type="molecule type" value="Genomic_DNA"/>
</dbReference>
<keyword evidence="1" id="KW-0449">Lipoprotein</keyword>
<protein>
    <submittedName>
        <fullName evidence="1">YnbE family lipoprotein</fullName>
    </submittedName>
</protein>
<dbReference type="RefSeq" id="WP_381512766.1">
    <property type="nucleotide sequence ID" value="NZ_JBHUEL010000004.1"/>
</dbReference>